<dbReference type="GO" id="GO:0008757">
    <property type="term" value="F:S-adenosylmethionine-dependent methyltransferase activity"/>
    <property type="evidence" value="ECO:0007669"/>
    <property type="project" value="TreeGrafter"/>
</dbReference>
<evidence type="ECO:0008006" key="6">
    <source>
        <dbReference type="Google" id="ProtNLM"/>
    </source>
</evidence>
<evidence type="ECO:0000256" key="2">
    <source>
        <dbReference type="ARBA" id="ARBA00022679"/>
    </source>
</evidence>
<sequence length="214" mass="23396">MHPVSAEPLDLQIYLESTLKPDDGLLQRLVRDTYAHTVHPRMLGGPVLASLLRVLVALRPPRRILEIGTFTGYTTIQLARAARDAEIWTCEPVEAHASIAARYLEEARVAARVHLALATAQELIPTLVAPFDLVFLDGDKADYPEYLSLVRPLLPVGALLVADNTLWGGKVANSAVNDARTEALRTFNSLLANDPEFTTSILPVRDGVTLAVRC</sequence>
<keyword evidence="1" id="KW-0489">Methyltransferase</keyword>
<evidence type="ECO:0000256" key="3">
    <source>
        <dbReference type="ARBA" id="ARBA00022691"/>
    </source>
</evidence>
<dbReference type="PATRIC" id="fig|1702214.3.peg.1449"/>
<keyword evidence="5" id="KW-1185">Reference proteome</keyword>
<reference evidence="4" key="1">
    <citation type="submission" date="2015-08" db="EMBL/GenBank/DDBJ databases">
        <title>Candidatus Bacteriodes Periocalifornicus.</title>
        <authorList>
            <person name="McLean J.S."/>
            <person name="Kelley S."/>
        </authorList>
    </citation>
    <scope>NUCLEOTIDE SEQUENCE [LARGE SCALE GENOMIC DNA]</scope>
    <source>
        <strain evidence="4">12B</strain>
    </source>
</reference>
<dbReference type="GO" id="GO:0032259">
    <property type="term" value="P:methylation"/>
    <property type="evidence" value="ECO:0007669"/>
    <property type="project" value="UniProtKB-KW"/>
</dbReference>
<dbReference type="InterPro" id="IPR050362">
    <property type="entry name" value="Cation-dep_OMT"/>
</dbReference>
<proteinExistence type="predicted"/>
<name>A0A0Q4B6Z8_9BACT</name>
<dbReference type="PANTHER" id="PTHR10509">
    <property type="entry name" value="O-METHYLTRANSFERASE-RELATED"/>
    <property type="match status" value="1"/>
</dbReference>
<evidence type="ECO:0000313" key="4">
    <source>
        <dbReference type="EMBL" id="KQM08314.1"/>
    </source>
</evidence>
<dbReference type="Pfam" id="PF01596">
    <property type="entry name" value="Methyltransf_3"/>
    <property type="match status" value="1"/>
</dbReference>
<dbReference type="STRING" id="1702214.AL399_07930"/>
<evidence type="ECO:0000256" key="1">
    <source>
        <dbReference type="ARBA" id="ARBA00022603"/>
    </source>
</evidence>
<accession>A0A0Q4B6Z8</accession>
<dbReference type="PANTHER" id="PTHR10509:SF14">
    <property type="entry name" value="CAFFEOYL-COA O-METHYLTRANSFERASE 3-RELATED"/>
    <property type="match status" value="1"/>
</dbReference>
<dbReference type="Gene3D" id="3.40.50.150">
    <property type="entry name" value="Vaccinia Virus protein VP39"/>
    <property type="match status" value="1"/>
</dbReference>
<dbReference type="InterPro" id="IPR002935">
    <property type="entry name" value="SAM_O-MeTrfase"/>
</dbReference>
<dbReference type="PROSITE" id="PS51682">
    <property type="entry name" value="SAM_OMT_I"/>
    <property type="match status" value="1"/>
</dbReference>
<dbReference type="GO" id="GO:0008171">
    <property type="term" value="F:O-methyltransferase activity"/>
    <property type="evidence" value="ECO:0007669"/>
    <property type="project" value="InterPro"/>
</dbReference>
<dbReference type="InterPro" id="IPR029063">
    <property type="entry name" value="SAM-dependent_MTases_sf"/>
</dbReference>
<comment type="caution">
    <text evidence="4">The sequence shown here is derived from an EMBL/GenBank/DDBJ whole genome shotgun (WGS) entry which is preliminary data.</text>
</comment>
<keyword evidence="2" id="KW-0808">Transferase</keyword>
<dbReference type="CDD" id="cd02440">
    <property type="entry name" value="AdoMet_MTases"/>
    <property type="match status" value="1"/>
</dbReference>
<dbReference type="AlphaFoldDB" id="A0A0Q4B6Z8"/>
<gene>
    <name evidence="4" type="ORF">AL399_07930</name>
</gene>
<dbReference type="EMBL" id="LIIK01000045">
    <property type="protein sequence ID" value="KQM08314.1"/>
    <property type="molecule type" value="Genomic_DNA"/>
</dbReference>
<protein>
    <recommendedName>
        <fullName evidence="6">Methyltransferase</fullName>
    </recommendedName>
</protein>
<organism evidence="4 5">
    <name type="scientific">Candidatus [Bacteroides] periocalifornicus</name>
    <dbReference type="NCBI Taxonomy" id="1702214"/>
    <lineage>
        <taxon>Bacteria</taxon>
        <taxon>Pseudomonadati</taxon>
        <taxon>Bacteroidota</taxon>
    </lineage>
</organism>
<dbReference type="Proteomes" id="UP000054172">
    <property type="component" value="Unassembled WGS sequence"/>
</dbReference>
<dbReference type="SUPFAM" id="SSF53335">
    <property type="entry name" value="S-adenosyl-L-methionine-dependent methyltransferases"/>
    <property type="match status" value="1"/>
</dbReference>
<evidence type="ECO:0000313" key="5">
    <source>
        <dbReference type="Proteomes" id="UP000054172"/>
    </source>
</evidence>
<keyword evidence="3" id="KW-0949">S-adenosyl-L-methionine</keyword>